<dbReference type="SUPFAM" id="SSF56112">
    <property type="entry name" value="Protein kinase-like (PK-like)"/>
    <property type="match status" value="1"/>
</dbReference>
<evidence type="ECO:0000313" key="2">
    <source>
        <dbReference type="EMBL" id="JAV28738.1"/>
    </source>
</evidence>
<dbReference type="PANTHER" id="PTHR11012">
    <property type="entry name" value="PROTEIN KINASE-LIKE DOMAIN-CONTAINING"/>
    <property type="match status" value="1"/>
</dbReference>
<dbReference type="AlphaFoldDB" id="A0A1Q3FMK1"/>
<dbReference type="InterPro" id="IPR015897">
    <property type="entry name" value="CHK_kinase-like"/>
</dbReference>
<organism evidence="2">
    <name type="scientific">Culex tarsalis</name>
    <name type="common">Encephalitis mosquito</name>
    <dbReference type="NCBI Taxonomy" id="7177"/>
    <lineage>
        <taxon>Eukaryota</taxon>
        <taxon>Metazoa</taxon>
        <taxon>Ecdysozoa</taxon>
        <taxon>Arthropoda</taxon>
        <taxon>Hexapoda</taxon>
        <taxon>Insecta</taxon>
        <taxon>Pterygota</taxon>
        <taxon>Neoptera</taxon>
        <taxon>Endopterygota</taxon>
        <taxon>Diptera</taxon>
        <taxon>Nematocera</taxon>
        <taxon>Culicoidea</taxon>
        <taxon>Culicidae</taxon>
        <taxon>Culicinae</taxon>
        <taxon>Culicini</taxon>
        <taxon>Culex</taxon>
        <taxon>Culex</taxon>
    </lineage>
</organism>
<protein>
    <submittedName>
        <fullName evidence="2">Putative juvenile hormone-inducible protein</fullName>
    </submittedName>
</protein>
<accession>A0A1Q3FMK1</accession>
<reference evidence="2" key="1">
    <citation type="submission" date="2017-01" db="EMBL/GenBank/DDBJ databases">
        <title>A deep insight into the sialotranscriptome of adult male and female Cluex tarsalis mosquitoes.</title>
        <authorList>
            <person name="Ribeiro J.M."/>
            <person name="Moreira F."/>
            <person name="Bernard K.A."/>
            <person name="Calvo E."/>
        </authorList>
    </citation>
    <scope>NUCLEOTIDE SEQUENCE</scope>
    <source>
        <strain evidence="2">Kern County</strain>
        <tissue evidence="2">Salivary glands</tissue>
    </source>
</reference>
<dbReference type="InterPro" id="IPR004119">
    <property type="entry name" value="EcKL"/>
</dbReference>
<dbReference type="SMART" id="SM00587">
    <property type="entry name" value="CHK"/>
    <property type="match status" value="1"/>
</dbReference>
<dbReference type="Pfam" id="PF02958">
    <property type="entry name" value="EcKL"/>
    <property type="match status" value="1"/>
</dbReference>
<evidence type="ECO:0000259" key="1">
    <source>
        <dbReference type="SMART" id="SM00587"/>
    </source>
</evidence>
<name>A0A1Q3FMK1_CULTA</name>
<dbReference type="PANTHER" id="PTHR11012:SF4">
    <property type="entry name" value="LD42035P"/>
    <property type="match status" value="1"/>
</dbReference>
<proteinExistence type="predicted"/>
<dbReference type="InterPro" id="IPR011009">
    <property type="entry name" value="Kinase-like_dom_sf"/>
</dbReference>
<dbReference type="Gene3D" id="3.90.1200.10">
    <property type="match status" value="1"/>
</dbReference>
<sequence>MGDACRKEEFLRHDLVAQIVGGNDDLAGSEVMDCSLRRSTAMDGFMGTIYHLDVTVRRVNSGATTTVLKLLVKVMKGSESFRRESLGFILFPNEINVYKNIVPAFKQLITTSGAAITTGSWCPRVFFSEQGHFPAYSDQLETILVMQNVQPLGFVSGPRLDLDEAHLLLMARKIAQFHACSYAMRITDEPKLRQLVDAIIPLNFIQDGKVFFESYDIVFRHTQQRLFNYFDEHPELLVDDKVRSNIELLRKTYGGNPSKLMQRCLQKDDVYSVILHGDFNRNNVLFKYTDDGTPEDVLMIDFQENRFGTPALDLSFFMYMNIETELRERCWSKVLRCYHDELIRCLLEITKLPEDDVRLEPYRYINILKHLSQYFIYGAIIAVKFLPVMMASEEEVARVTHYFQNDVRNEAFRTILQSCGGEAASRRIAEVMLHCSRMGYLQFLRD</sequence>
<dbReference type="EMBL" id="GFDL01006307">
    <property type="protein sequence ID" value="JAV28738.1"/>
    <property type="molecule type" value="Transcribed_RNA"/>
</dbReference>
<feature type="domain" description="CHK kinase-like" evidence="1">
    <location>
        <begin position="144"/>
        <end position="348"/>
    </location>
</feature>